<reference evidence="8" key="1">
    <citation type="submission" date="2006-02" db="EMBL/GenBank/DDBJ databases">
        <title>Complete sequence of chromosome of Rhodoferax ferrireducens DSM 15236.</title>
        <authorList>
            <person name="Copeland A."/>
            <person name="Lucas S."/>
            <person name="Lapidus A."/>
            <person name="Barry K."/>
            <person name="Detter J.C."/>
            <person name="Glavina del Rio T."/>
            <person name="Hammon N."/>
            <person name="Israni S."/>
            <person name="Pitluck S."/>
            <person name="Brettin T."/>
            <person name="Bruce D."/>
            <person name="Han C."/>
            <person name="Tapia R."/>
            <person name="Gilna P."/>
            <person name="Kiss H."/>
            <person name="Schmutz J."/>
            <person name="Larimer F."/>
            <person name="Land M."/>
            <person name="Kyrpides N."/>
            <person name="Ivanova N."/>
            <person name="Richardson P."/>
        </authorList>
    </citation>
    <scope>NUCLEOTIDE SEQUENCE [LARGE SCALE GENOMIC DNA]</scope>
    <source>
        <strain evidence="8">ATCC BAA-621 / DSM 15236 / T118</strain>
    </source>
</reference>
<dbReference type="SUPFAM" id="SSF103473">
    <property type="entry name" value="MFS general substrate transporter"/>
    <property type="match status" value="1"/>
</dbReference>
<dbReference type="PANTHER" id="PTHR23526:SF4">
    <property type="entry name" value="INTEGRAL MEMBRANE TRANSPORT PROTEIN"/>
    <property type="match status" value="1"/>
</dbReference>
<evidence type="ECO:0000313" key="7">
    <source>
        <dbReference type="EMBL" id="ABD68704.1"/>
    </source>
</evidence>
<proteinExistence type="predicted"/>
<evidence type="ECO:0000256" key="2">
    <source>
        <dbReference type="ARBA" id="ARBA00022692"/>
    </source>
</evidence>
<sequence length="381" mass="40510">MRPLPLIIVLLVLDHVAFNGSRIAVSLFAIQQHSSALTVGSLIALYALLPALLSVAAGRWIDRIGINRPMLVGSIGICLGTLAPAVLPQLAALYITAVLVGVSFMLINLAAYHAVGEMSRPADRTINFSYVAMGFSTSAFVGPMLTGVCIDNLGYRSTFLVLALFTVLPIIALSAKLLPNAAPRAAQDRGVNGQVFDLLKNPALRRLFFAMAVLTVGWDVYNFAIPVYGTYIGLSASQIGIVMGAFAAATFTVRLAMPLIMQRMHPWGLLSASLLMAGLAYLAMPFTHSVGLLMVITFVLGLGLGAPQPMVLTLLHQFAPRGRAGEVLGLRTTLINTSQTVMPLLFGAVGATFGMPPLFWAMSAALLGSCEFARRAGKRRP</sequence>
<evidence type="ECO:0000256" key="1">
    <source>
        <dbReference type="ARBA" id="ARBA00004141"/>
    </source>
</evidence>
<keyword evidence="2 5" id="KW-0812">Transmembrane</keyword>
<dbReference type="InterPro" id="IPR052528">
    <property type="entry name" value="Sugar_transport-like"/>
</dbReference>
<dbReference type="STRING" id="338969.Rfer_0960"/>
<dbReference type="PROSITE" id="PS50850">
    <property type="entry name" value="MFS"/>
    <property type="match status" value="1"/>
</dbReference>
<protein>
    <submittedName>
        <fullName evidence="7">Major facilitator superfamily MFS_1</fullName>
    </submittedName>
</protein>
<evidence type="ECO:0000256" key="5">
    <source>
        <dbReference type="SAM" id="Phobius"/>
    </source>
</evidence>
<dbReference type="Gene3D" id="1.20.1250.20">
    <property type="entry name" value="MFS general substrate transporter like domains"/>
    <property type="match status" value="1"/>
</dbReference>
<dbReference type="PANTHER" id="PTHR23526">
    <property type="entry name" value="INTEGRAL MEMBRANE TRANSPORT PROTEIN-RELATED"/>
    <property type="match status" value="1"/>
</dbReference>
<evidence type="ECO:0000256" key="4">
    <source>
        <dbReference type="ARBA" id="ARBA00023136"/>
    </source>
</evidence>
<dbReference type="GO" id="GO:0016020">
    <property type="term" value="C:membrane"/>
    <property type="evidence" value="ECO:0007669"/>
    <property type="project" value="UniProtKB-SubCell"/>
</dbReference>
<dbReference type="eggNOG" id="COG2814">
    <property type="taxonomic scope" value="Bacteria"/>
</dbReference>
<dbReference type="OrthoDB" id="4822895at2"/>
<feature type="transmembrane region" description="Helical" evidence="5">
    <location>
        <begin position="158"/>
        <end position="179"/>
    </location>
</feature>
<dbReference type="RefSeq" id="WP_011463277.1">
    <property type="nucleotide sequence ID" value="NC_007908.1"/>
</dbReference>
<gene>
    <name evidence="7" type="ordered locus">Rfer_0960</name>
</gene>
<feature type="domain" description="Major facilitator superfamily (MFS) profile" evidence="6">
    <location>
        <begin position="1"/>
        <end position="381"/>
    </location>
</feature>
<evidence type="ECO:0000256" key="3">
    <source>
        <dbReference type="ARBA" id="ARBA00022989"/>
    </source>
</evidence>
<dbReference type="PRINTS" id="PR01035">
    <property type="entry name" value="TCRTETA"/>
</dbReference>
<dbReference type="EMBL" id="CP000267">
    <property type="protein sequence ID" value="ABD68704.1"/>
    <property type="molecule type" value="Genomic_DNA"/>
</dbReference>
<dbReference type="AlphaFoldDB" id="Q21ZU9"/>
<keyword evidence="3 5" id="KW-1133">Transmembrane helix</keyword>
<feature type="transmembrane region" description="Helical" evidence="5">
    <location>
        <begin position="231"/>
        <end position="255"/>
    </location>
</feature>
<organism evidence="7 8">
    <name type="scientific">Albidiferax ferrireducens (strain ATCC BAA-621 / DSM 15236 / T118)</name>
    <name type="common">Rhodoferax ferrireducens</name>
    <dbReference type="NCBI Taxonomy" id="338969"/>
    <lineage>
        <taxon>Bacteria</taxon>
        <taxon>Pseudomonadati</taxon>
        <taxon>Pseudomonadota</taxon>
        <taxon>Betaproteobacteria</taxon>
        <taxon>Burkholderiales</taxon>
        <taxon>Comamonadaceae</taxon>
        <taxon>Rhodoferax</taxon>
    </lineage>
</organism>
<feature type="transmembrane region" description="Helical" evidence="5">
    <location>
        <begin position="290"/>
        <end position="315"/>
    </location>
</feature>
<feature type="transmembrane region" description="Helical" evidence="5">
    <location>
        <begin position="35"/>
        <end position="57"/>
    </location>
</feature>
<keyword evidence="8" id="KW-1185">Reference proteome</keyword>
<evidence type="ECO:0000259" key="6">
    <source>
        <dbReference type="PROSITE" id="PS50850"/>
    </source>
</evidence>
<dbReference type="InterPro" id="IPR001958">
    <property type="entry name" value="Tet-R_TetA/multi-R_MdtG-like"/>
</dbReference>
<dbReference type="InterPro" id="IPR036259">
    <property type="entry name" value="MFS_trans_sf"/>
</dbReference>
<name>Q21ZU9_ALBFT</name>
<dbReference type="Pfam" id="PF07690">
    <property type="entry name" value="MFS_1"/>
    <property type="match status" value="1"/>
</dbReference>
<comment type="subcellular location">
    <subcellularLocation>
        <location evidence="1">Membrane</location>
        <topology evidence="1">Multi-pass membrane protein</topology>
    </subcellularLocation>
</comment>
<dbReference type="HOGENOM" id="CLU_053107_1_0_4"/>
<evidence type="ECO:0000313" key="8">
    <source>
        <dbReference type="Proteomes" id="UP000008332"/>
    </source>
</evidence>
<feature type="transmembrane region" description="Helical" evidence="5">
    <location>
        <begin position="207"/>
        <end position="225"/>
    </location>
</feature>
<feature type="transmembrane region" description="Helical" evidence="5">
    <location>
        <begin position="127"/>
        <end position="146"/>
    </location>
</feature>
<dbReference type="GO" id="GO:0022857">
    <property type="term" value="F:transmembrane transporter activity"/>
    <property type="evidence" value="ECO:0007669"/>
    <property type="project" value="InterPro"/>
</dbReference>
<dbReference type="InterPro" id="IPR011701">
    <property type="entry name" value="MFS"/>
</dbReference>
<feature type="transmembrane region" description="Helical" evidence="5">
    <location>
        <begin position="93"/>
        <end position="115"/>
    </location>
</feature>
<dbReference type="Proteomes" id="UP000008332">
    <property type="component" value="Chromosome"/>
</dbReference>
<dbReference type="KEGG" id="rfr:Rfer_0960"/>
<accession>Q21ZU9</accession>
<keyword evidence="4 5" id="KW-0472">Membrane</keyword>
<feature type="transmembrane region" description="Helical" evidence="5">
    <location>
        <begin position="69"/>
        <end position="87"/>
    </location>
</feature>
<feature type="transmembrane region" description="Helical" evidence="5">
    <location>
        <begin position="267"/>
        <end position="284"/>
    </location>
</feature>
<dbReference type="InterPro" id="IPR020846">
    <property type="entry name" value="MFS_dom"/>
</dbReference>